<dbReference type="CDD" id="cd00190">
    <property type="entry name" value="Tryp_SPc"/>
    <property type="match status" value="1"/>
</dbReference>
<accession>A0A3R7PXX4</accession>
<dbReference type="OrthoDB" id="6351204at2759"/>
<keyword evidence="2" id="KW-0472">Membrane</keyword>
<dbReference type="SMART" id="SM00020">
    <property type="entry name" value="Tryp_SPc"/>
    <property type="match status" value="1"/>
</dbReference>
<dbReference type="AlphaFoldDB" id="A0A3R7PXX4"/>
<protein>
    <submittedName>
        <fullName evidence="4">Myofibril-bound serine proteinase</fullName>
    </submittedName>
</protein>
<dbReference type="Proteomes" id="UP000283509">
    <property type="component" value="Unassembled WGS sequence"/>
</dbReference>
<dbReference type="Pfam" id="PF00089">
    <property type="entry name" value="Trypsin"/>
    <property type="match status" value="1"/>
</dbReference>
<evidence type="ECO:0000313" key="5">
    <source>
        <dbReference type="Proteomes" id="UP000283509"/>
    </source>
</evidence>
<evidence type="ECO:0000256" key="1">
    <source>
        <dbReference type="ARBA" id="ARBA00023157"/>
    </source>
</evidence>
<proteinExistence type="predicted"/>
<keyword evidence="2" id="KW-1133">Transmembrane helix</keyword>
<keyword evidence="5" id="KW-1185">Reference proteome</keyword>
<name>A0A3R7PXX4_PENVA</name>
<reference evidence="4 5" key="1">
    <citation type="submission" date="2018-04" db="EMBL/GenBank/DDBJ databases">
        <authorList>
            <person name="Zhang X."/>
            <person name="Yuan J."/>
            <person name="Li F."/>
            <person name="Xiang J."/>
        </authorList>
    </citation>
    <scope>NUCLEOTIDE SEQUENCE [LARGE SCALE GENOMIC DNA]</scope>
    <source>
        <tissue evidence="4">Muscle</tissue>
    </source>
</reference>
<dbReference type="STRING" id="6689.A0A3R7PXX4"/>
<feature type="non-terminal residue" evidence="4">
    <location>
        <position position="301"/>
    </location>
</feature>
<keyword evidence="2" id="KW-0812">Transmembrane</keyword>
<organism evidence="4 5">
    <name type="scientific">Penaeus vannamei</name>
    <name type="common">Whiteleg shrimp</name>
    <name type="synonym">Litopenaeus vannamei</name>
    <dbReference type="NCBI Taxonomy" id="6689"/>
    <lineage>
        <taxon>Eukaryota</taxon>
        <taxon>Metazoa</taxon>
        <taxon>Ecdysozoa</taxon>
        <taxon>Arthropoda</taxon>
        <taxon>Crustacea</taxon>
        <taxon>Multicrustacea</taxon>
        <taxon>Malacostraca</taxon>
        <taxon>Eumalacostraca</taxon>
        <taxon>Eucarida</taxon>
        <taxon>Decapoda</taxon>
        <taxon>Dendrobranchiata</taxon>
        <taxon>Penaeoidea</taxon>
        <taxon>Penaeidae</taxon>
        <taxon>Penaeus</taxon>
    </lineage>
</organism>
<dbReference type="PANTHER" id="PTHR24271">
    <property type="entry name" value="KALLIKREIN-RELATED"/>
    <property type="match status" value="1"/>
</dbReference>
<reference evidence="4 5" key="2">
    <citation type="submission" date="2019-01" db="EMBL/GenBank/DDBJ databases">
        <title>The decoding of complex shrimp genome reveals the adaptation for benthos swimmer, frequently molting mechanism and breeding impact on genome.</title>
        <authorList>
            <person name="Sun Y."/>
            <person name="Gao Y."/>
            <person name="Yu Y."/>
        </authorList>
    </citation>
    <scope>NUCLEOTIDE SEQUENCE [LARGE SCALE GENOMIC DNA]</scope>
    <source>
        <tissue evidence="4">Muscle</tissue>
    </source>
</reference>
<evidence type="ECO:0000256" key="2">
    <source>
        <dbReference type="SAM" id="Phobius"/>
    </source>
</evidence>
<dbReference type="PANTHER" id="PTHR24271:SF50">
    <property type="match status" value="1"/>
</dbReference>
<dbReference type="PRINTS" id="PR00722">
    <property type="entry name" value="CHYMOTRYPSIN"/>
</dbReference>
<dbReference type="InterPro" id="IPR001314">
    <property type="entry name" value="Peptidase_S1A"/>
</dbReference>
<keyword evidence="1" id="KW-1015">Disulfide bond</keyword>
<dbReference type="PROSITE" id="PS50240">
    <property type="entry name" value="TRYPSIN_DOM"/>
    <property type="match status" value="1"/>
</dbReference>
<dbReference type="GO" id="GO:0004252">
    <property type="term" value="F:serine-type endopeptidase activity"/>
    <property type="evidence" value="ECO:0007669"/>
    <property type="project" value="InterPro"/>
</dbReference>
<dbReference type="EMBL" id="QCYY01003520">
    <property type="protein sequence ID" value="ROT62947.1"/>
    <property type="molecule type" value="Genomic_DNA"/>
</dbReference>
<dbReference type="InterPro" id="IPR043504">
    <property type="entry name" value="Peptidase_S1_PA_chymotrypsin"/>
</dbReference>
<evidence type="ECO:0000259" key="3">
    <source>
        <dbReference type="PROSITE" id="PS50240"/>
    </source>
</evidence>
<dbReference type="InterPro" id="IPR009003">
    <property type="entry name" value="Peptidase_S1_PA"/>
</dbReference>
<feature type="domain" description="Peptidase S1" evidence="3">
    <location>
        <begin position="103"/>
        <end position="301"/>
    </location>
</feature>
<dbReference type="Gene3D" id="2.40.10.10">
    <property type="entry name" value="Trypsin-like serine proteases"/>
    <property type="match status" value="1"/>
</dbReference>
<gene>
    <name evidence="4" type="ORF">C7M84_019193</name>
</gene>
<feature type="transmembrane region" description="Helical" evidence="2">
    <location>
        <begin position="64"/>
        <end position="86"/>
    </location>
</feature>
<evidence type="ECO:0000313" key="4">
    <source>
        <dbReference type="EMBL" id="ROT62947.1"/>
    </source>
</evidence>
<dbReference type="InterPro" id="IPR001254">
    <property type="entry name" value="Trypsin_dom"/>
</dbReference>
<dbReference type="GO" id="GO:0006508">
    <property type="term" value="P:proteolysis"/>
    <property type="evidence" value="ECO:0007669"/>
    <property type="project" value="InterPro"/>
</dbReference>
<comment type="caution">
    <text evidence="4">The sequence shown here is derived from an EMBL/GenBank/DDBJ whole genome shotgun (WGS) entry which is preliminary data.</text>
</comment>
<sequence length="301" mass="32989">MEAAPPCLTSASLCYQTFDAPPPSRLTKATMPLRHQSVCIFLSRCSRPHSFSNFRARNLCAKMALVFAVLCVSAVAGAPDSLFAWIPPIKVTAVRPYHSHHRMVGGVEAEQYKHGYQATLIDRGQFFCGGVVISGRKNKTDLQVFVGAHRLELKGRSRQILDVERAFVHPNYSLRAGVRSDIALLRLKEEMDFNKRVFPIRLPTRDVAPHATLVVTGWGGDKPDWIPLLHEMKTKIIPLQACKASYPWVTRATVCALVPSESASTCSGDSGGPAVHEGRLVGLVSFGSESCSPSYPQGFTN</sequence>
<dbReference type="SUPFAM" id="SSF50494">
    <property type="entry name" value="Trypsin-like serine proteases"/>
    <property type="match status" value="1"/>
</dbReference>